<accession>A0ABU1UPT7</accession>
<comment type="catalytic activity">
    <reaction evidence="6">
        <text>cytidine(1402) in 16S rRNA + S-adenosyl-L-methionine = N(4)-methylcytidine(1402) in 16S rRNA + S-adenosyl-L-homocysteine + H(+)</text>
        <dbReference type="Rhea" id="RHEA:42928"/>
        <dbReference type="Rhea" id="RHEA-COMP:10286"/>
        <dbReference type="Rhea" id="RHEA-COMP:10287"/>
        <dbReference type="ChEBI" id="CHEBI:15378"/>
        <dbReference type="ChEBI" id="CHEBI:57856"/>
        <dbReference type="ChEBI" id="CHEBI:59789"/>
        <dbReference type="ChEBI" id="CHEBI:74506"/>
        <dbReference type="ChEBI" id="CHEBI:82748"/>
        <dbReference type="EC" id="2.1.1.199"/>
    </reaction>
</comment>
<dbReference type="SUPFAM" id="SSF53335">
    <property type="entry name" value="S-adenosyl-L-methionine-dependent methyltransferases"/>
    <property type="match status" value="1"/>
</dbReference>
<protein>
    <recommendedName>
        <fullName evidence="6">Ribosomal RNA small subunit methyltransferase H</fullName>
        <ecNumber evidence="6">2.1.1.199</ecNumber>
    </recommendedName>
    <alternativeName>
        <fullName evidence="6">16S rRNA m(4)C1402 methyltransferase</fullName>
    </alternativeName>
    <alternativeName>
        <fullName evidence="6">rRNA (cytosine-N(4)-)-methyltransferase RsmH</fullName>
    </alternativeName>
</protein>
<organism evidence="7 8">
    <name type="scientific">Aeromicrobium panaciterrae</name>
    <dbReference type="NCBI Taxonomy" id="363861"/>
    <lineage>
        <taxon>Bacteria</taxon>
        <taxon>Bacillati</taxon>
        <taxon>Actinomycetota</taxon>
        <taxon>Actinomycetes</taxon>
        <taxon>Propionibacteriales</taxon>
        <taxon>Nocardioidaceae</taxon>
        <taxon>Aeromicrobium</taxon>
    </lineage>
</organism>
<comment type="caution">
    <text evidence="7">The sequence shown here is derived from an EMBL/GenBank/DDBJ whole genome shotgun (WGS) entry which is preliminary data.</text>
</comment>
<dbReference type="GO" id="GO:0032259">
    <property type="term" value="P:methylation"/>
    <property type="evidence" value="ECO:0007669"/>
    <property type="project" value="UniProtKB-KW"/>
</dbReference>
<feature type="binding site" evidence="6">
    <location>
        <position position="104"/>
    </location>
    <ligand>
        <name>S-adenosyl-L-methionine</name>
        <dbReference type="ChEBI" id="CHEBI:59789"/>
    </ligand>
</feature>
<comment type="similarity">
    <text evidence="1 6">Belongs to the methyltransferase superfamily. RsmH family.</text>
</comment>
<keyword evidence="4 6" id="KW-0808">Transferase</keyword>
<dbReference type="NCBIfam" id="TIGR00006">
    <property type="entry name" value="16S rRNA (cytosine(1402)-N(4))-methyltransferase RsmH"/>
    <property type="match status" value="1"/>
</dbReference>
<evidence type="ECO:0000256" key="4">
    <source>
        <dbReference type="ARBA" id="ARBA00022679"/>
    </source>
</evidence>
<dbReference type="GO" id="GO:0008168">
    <property type="term" value="F:methyltransferase activity"/>
    <property type="evidence" value="ECO:0007669"/>
    <property type="project" value="UniProtKB-KW"/>
</dbReference>
<dbReference type="InterPro" id="IPR002903">
    <property type="entry name" value="RsmH"/>
</dbReference>
<dbReference type="HAMAP" id="MF_01007">
    <property type="entry name" value="16SrRNA_methyltr_H"/>
    <property type="match status" value="1"/>
</dbReference>
<dbReference type="Gene3D" id="3.40.50.150">
    <property type="entry name" value="Vaccinia Virus protein VP39"/>
    <property type="match status" value="1"/>
</dbReference>
<dbReference type="Pfam" id="PF01795">
    <property type="entry name" value="Methyltransf_5"/>
    <property type="match status" value="1"/>
</dbReference>
<name>A0ABU1UPT7_9ACTN</name>
<keyword evidence="6" id="KW-0963">Cytoplasm</keyword>
<keyword evidence="2 6" id="KW-0698">rRNA processing</keyword>
<dbReference type="Proteomes" id="UP001257739">
    <property type="component" value="Unassembled WGS sequence"/>
</dbReference>
<gene>
    <name evidence="6" type="primary">rsmH</name>
    <name evidence="7" type="ORF">J2X11_002002</name>
</gene>
<dbReference type="Gene3D" id="1.10.150.170">
    <property type="entry name" value="Putative methyltransferase TM0872, insert domain"/>
    <property type="match status" value="1"/>
</dbReference>
<evidence type="ECO:0000256" key="1">
    <source>
        <dbReference type="ARBA" id="ARBA00010396"/>
    </source>
</evidence>
<comment type="subcellular location">
    <subcellularLocation>
        <location evidence="6">Cytoplasm</location>
    </subcellularLocation>
</comment>
<dbReference type="RefSeq" id="WP_309970306.1">
    <property type="nucleotide sequence ID" value="NZ_JAVDWH010000001.1"/>
</dbReference>
<dbReference type="PANTHER" id="PTHR11265:SF0">
    <property type="entry name" value="12S RRNA N4-METHYLCYTIDINE METHYLTRANSFERASE"/>
    <property type="match status" value="1"/>
</dbReference>
<evidence type="ECO:0000313" key="7">
    <source>
        <dbReference type="EMBL" id="MDR7087163.1"/>
    </source>
</evidence>
<feature type="binding site" evidence="6">
    <location>
        <position position="56"/>
    </location>
    <ligand>
        <name>S-adenosyl-L-methionine</name>
        <dbReference type="ChEBI" id="CHEBI:59789"/>
    </ligand>
</feature>
<dbReference type="InterPro" id="IPR029063">
    <property type="entry name" value="SAM-dependent_MTases_sf"/>
</dbReference>
<reference evidence="7 8" key="1">
    <citation type="submission" date="2023-07" db="EMBL/GenBank/DDBJ databases">
        <title>Sorghum-associated microbial communities from plants grown in Nebraska, USA.</title>
        <authorList>
            <person name="Schachtman D."/>
        </authorList>
    </citation>
    <scope>NUCLEOTIDE SEQUENCE [LARGE SCALE GENOMIC DNA]</scope>
    <source>
        <strain evidence="7 8">BE248</strain>
    </source>
</reference>
<dbReference type="PANTHER" id="PTHR11265">
    <property type="entry name" value="S-ADENOSYL-METHYLTRANSFERASE MRAW"/>
    <property type="match status" value="1"/>
</dbReference>
<feature type="binding site" evidence="6">
    <location>
        <begin position="37"/>
        <end position="39"/>
    </location>
    <ligand>
        <name>S-adenosyl-L-methionine</name>
        <dbReference type="ChEBI" id="CHEBI:59789"/>
    </ligand>
</feature>
<evidence type="ECO:0000313" key="8">
    <source>
        <dbReference type="Proteomes" id="UP001257739"/>
    </source>
</evidence>
<dbReference type="InterPro" id="IPR023397">
    <property type="entry name" value="SAM-dep_MeTrfase_MraW_recog"/>
</dbReference>
<keyword evidence="3 6" id="KW-0489">Methyltransferase</keyword>
<feature type="binding site" evidence="6">
    <location>
        <position position="111"/>
    </location>
    <ligand>
        <name>S-adenosyl-L-methionine</name>
        <dbReference type="ChEBI" id="CHEBI:59789"/>
    </ligand>
</feature>
<evidence type="ECO:0000256" key="5">
    <source>
        <dbReference type="ARBA" id="ARBA00022691"/>
    </source>
</evidence>
<dbReference type="SUPFAM" id="SSF81799">
    <property type="entry name" value="Putative methyltransferase TM0872, insert domain"/>
    <property type="match status" value="1"/>
</dbReference>
<keyword evidence="5 6" id="KW-0949">S-adenosyl-L-methionine</keyword>
<proteinExistence type="inferred from homology"/>
<feature type="binding site" evidence="6">
    <location>
        <position position="83"/>
    </location>
    <ligand>
        <name>S-adenosyl-L-methionine</name>
        <dbReference type="ChEBI" id="CHEBI:59789"/>
    </ligand>
</feature>
<dbReference type="EMBL" id="JAVDWH010000001">
    <property type="protein sequence ID" value="MDR7087163.1"/>
    <property type="molecule type" value="Genomic_DNA"/>
</dbReference>
<dbReference type="PIRSF" id="PIRSF004486">
    <property type="entry name" value="MraW"/>
    <property type="match status" value="1"/>
</dbReference>
<comment type="function">
    <text evidence="6">Specifically methylates the N4 position of cytidine in position 1402 (C1402) of 16S rRNA.</text>
</comment>
<keyword evidence="8" id="KW-1185">Reference proteome</keyword>
<evidence type="ECO:0000256" key="6">
    <source>
        <dbReference type="HAMAP-Rule" id="MF_01007"/>
    </source>
</evidence>
<sequence>MSEAKHVPVLLDRVMDLLAPTVVGDRPVVVDATLGLGGHTEAMLNRFADLHVIGIDRDPEALARAKARLAGFGDRVTFAHAVYDEIADVVRDAGFSSVSGVLFDLGVSSMQLDLAERGFAYAQDAPLDMRMNPEDELSAADVLNTYEATELAKVLRYYGEEKFAKRIAEAVVAARDVEPFTNSARLVDLIRDSIPQAARRTGGNPAKRTFQALRIEVNDELGVYRRALPAALELLAPGGRVVVLAYHSLEDRITKHEFARATTTDIPRDLPFVPEGHEAKFKLVTRGAEVATEAEIEDNSRARSVRLRVAERVAA</sequence>
<dbReference type="EC" id="2.1.1.199" evidence="6"/>
<evidence type="ECO:0000256" key="3">
    <source>
        <dbReference type="ARBA" id="ARBA00022603"/>
    </source>
</evidence>
<evidence type="ECO:0000256" key="2">
    <source>
        <dbReference type="ARBA" id="ARBA00022552"/>
    </source>
</evidence>